<dbReference type="Proteomes" id="UP000006735">
    <property type="component" value="Chromosome"/>
</dbReference>
<dbReference type="PANTHER" id="PTHR46889">
    <property type="entry name" value="TRANSPOSASE INSF FOR INSERTION SEQUENCE IS3B-RELATED"/>
    <property type="match status" value="1"/>
</dbReference>
<dbReference type="InterPro" id="IPR048020">
    <property type="entry name" value="Transpos_IS3"/>
</dbReference>
<dbReference type="Pfam" id="PF13276">
    <property type="entry name" value="HTH_21"/>
    <property type="match status" value="1"/>
</dbReference>
<keyword evidence="4" id="KW-1185">Reference proteome</keyword>
<dbReference type="InterPro" id="IPR025948">
    <property type="entry name" value="HTH-like_dom"/>
</dbReference>
<dbReference type="EMBL" id="AE013598">
    <property type="protein sequence ID" value="AAW76074.1"/>
    <property type="molecule type" value="Genomic_DNA"/>
</dbReference>
<evidence type="ECO:0000256" key="1">
    <source>
        <dbReference type="SAM" id="MobiDB-lite"/>
    </source>
</evidence>
<sequence>MQAHREEFRVCAMCRVLRVNRAGYDAWLKSPDSERAKEDERLLGLIKHHWLASGSVYGHRKIAKDLRDLGERCSRHRVHRLMRADGLRAQVGYGRKPRFHGGMPCKAAANLLDRQFEVTEPDTAWASDFTFIRTHEGWMYLAVVIDLFSRQVVGWAMRDRADTELAVQALLSAVWRRKPSAGCLVHSDQGSVYTSDDWRSFLVSHGLVCSMSRRGNCHCSAMRRCCRISMPRPVARAWKSWSRSKPAATRSPNRAWTRCARTGSLPPTRARGTGCPRRCCRCTSGRRERAGKRRIGHGSTRPRTRRSRPTRSGSVRRRWSC</sequence>
<dbReference type="GO" id="GO:0015074">
    <property type="term" value="P:DNA integration"/>
    <property type="evidence" value="ECO:0007669"/>
    <property type="project" value="InterPro"/>
</dbReference>
<dbReference type="STRING" id="291331.XOO2820"/>
<evidence type="ECO:0000313" key="3">
    <source>
        <dbReference type="EMBL" id="AAW76074.1"/>
    </source>
</evidence>
<dbReference type="PANTHER" id="PTHR46889:SF4">
    <property type="entry name" value="TRANSPOSASE INSO FOR INSERTION SEQUENCE ELEMENT IS911B-RELATED"/>
    <property type="match status" value="1"/>
</dbReference>
<dbReference type="AlphaFoldDB" id="Q5GYZ7"/>
<evidence type="ECO:0000259" key="2">
    <source>
        <dbReference type="PROSITE" id="PS50994"/>
    </source>
</evidence>
<dbReference type="Gene3D" id="3.30.420.10">
    <property type="entry name" value="Ribonuclease H-like superfamily/Ribonuclease H"/>
    <property type="match status" value="1"/>
</dbReference>
<feature type="region of interest" description="Disordered" evidence="1">
    <location>
        <begin position="290"/>
        <end position="321"/>
    </location>
</feature>
<dbReference type="KEGG" id="xoo:XOO2820"/>
<dbReference type="InterPro" id="IPR012337">
    <property type="entry name" value="RNaseH-like_sf"/>
</dbReference>
<dbReference type="SUPFAM" id="SSF53098">
    <property type="entry name" value="Ribonuclease H-like"/>
    <property type="match status" value="1"/>
</dbReference>
<protein>
    <submittedName>
        <fullName evidence="3">ISxac3 transposase</fullName>
    </submittedName>
</protein>
<dbReference type="PROSITE" id="PS50994">
    <property type="entry name" value="INTEGRASE"/>
    <property type="match status" value="1"/>
</dbReference>
<feature type="domain" description="Integrase catalytic" evidence="2">
    <location>
        <begin position="117"/>
        <end position="207"/>
    </location>
</feature>
<dbReference type="HOGENOM" id="CLU_027402_21_2_6"/>
<dbReference type="InterPro" id="IPR036397">
    <property type="entry name" value="RNaseH_sf"/>
</dbReference>
<proteinExistence type="predicted"/>
<organism evidence="3 4">
    <name type="scientific">Xanthomonas oryzae pv. oryzae (strain KACC10331 / KXO85)</name>
    <dbReference type="NCBI Taxonomy" id="291331"/>
    <lineage>
        <taxon>Bacteria</taxon>
        <taxon>Pseudomonadati</taxon>
        <taxon>Pseudomonadota</taxon>
        <taxon>Gammaproteobacteria</taxon>
        <taxon>Lysobacterales</taxon>
        <taxon>Lysobacteraceae</taxon>
        <taxon>Xanthomonas</taxon>
    </lineage>
</organism>
<dbReference type="InterPro" id="IPR050900">
    <property type="entry name" value="Transposase_IS3/IS150/IS904"/>
</dbReference>
<dbReference type="NCBIfam" id="NF033516">
    <property type="entry name" value="transpos_IS3"/>
    <property type="match status" value="1"/>
</dbReference>
<evidence type="ECO:0000313" key="4">
    <source>
        <dbReference type="Proteomes" id="UP000006735"/>
    </source>
</evidence>
<dbReference type="Pfam" id="PF00665">
    <property type="entry name" value="rve"/>
    <property type="match status" value="1"/>
</dbReference>
<dbReference type="InterPro" id="IPR001584">
    <property type="entry name" value="Integrase_cat-core"/>
</dbReference>
<dbReference type="GO" id="GO:0003676">
    <property type="term" value="F:nucleic acid binding"/>
    <property type="evidence" value="ECO:0007669"/>
    <property type="project" value="InterPro"/>
</dbReference>
<accession>Q5GYZ7</accession>
<gene>
    <name evidence="3" type="ordered locus">XOO2820</name>
</gene>
<reference evidence="3 4" key="1">
    <citation type="journal article" date="2005" name="Nucleic Acids Res.">
        <title>The genome sequence of Xanthomonas oryzae pathovar oryzae KACC10331, the bacterial blight pathogen of rice.</title>
        <authorList>
            <person name="Lee B.M."/>
            <person name="Park Y.J."/>
            <person name="Park D.S."/>
            <person name="Kang H.W."/>
            <person name="Kim J.G."/>
            <person name="Song E.S."/>
            <person name="Park I.C."/>
            <person name="Yoon U.H."/>
            <person name="Hahn J.H."/>
            <person name="Koo B.S."/>
            <person name="Lee G.B."/>
            <person name="Kim H."/>
            <person name="Park H.S."/>
            <person name="Yoon K.O."/>
            <person name="Kim J.H."/>
            <person name="Jung C.H."/>
            <person name="Koh N.H."/>
            <person name="Seo J.S."/>
            <person name="Go S.J."/>
        </authorList>
    </citation>
    <scope>NUCLEOTIDE SEQUENCE [LARGE SCALE GENOMIC DNA]</scope>
    <source>
        <strain evidence="4">KACC10331 / KXO85</strain>
    </source>
</reference>
<name>Q5GYZ7_XANOR</name>